<keyword evidence="1" id="KW-0677">Repeat</keyword>
<sequence length="688" mass="79219">MLRSILVKRLSKKQFLDSVLSKPNTCLPISLQNVHQATIHTSNQLTSKSSKSGEKEFLVRLKNDPDAFGPPRELEVYDEGDLQEEQFYEDQPLPSQKLSTKQYADMIKDLIKNRHIKEAIDLVEVRMIKEDRVKPENYIYNLLLGACGRVGYTKKAFQLYNDMKKRGLQVTGGTYTALFNACANSPWATDGLARAKKLHQIMIEKGYEPNDTNYNAMIKAFGRCGDLNMAFTIVDEMITKDIYPKDDTINFLLQACITEKHAGFRHALLVWHKLVERNIKPNIFTYNLMLRSIRDCGLGDLESTQDIINRLVSPDSAMLQIEDQKLLTSGLSQIELDNNLHQQKNDLSIYNEISCPNQTELDNNQYQKNNPLTDDGIDSTINNIQPVAQCCNTEIKEIQMKVDTVIRPNLMATPPHLGNIISLSEIKKPEERLLLVGGAKGFLSNMKEHNCVPDIKTFTLLLDTIPSTLAAEKELLNAMKKFNVRPDIDFFNMLIKKRSLRFDYESAKEVLELIDAQKYRPDLITYGVLSLGCKTKEEAMELIEAMRACNYRLNAEILGTMLKQGCYHVNFKYVMYIMDLCESEGVRPNKKFVETLEEFKKRCRDLEKSKKLSPSKMNLFCNFRQKLKIWQDQVKVEDPEDVHPWQQFRESSEKNTYYKSKDGKSKFRPRRASAFKVKTSPKYSQVRN</sequence>
<dbReference type="GO" id="GO:0000049">
    <property type="term" value="F:tRNA binding"/>
    <property type="evidence" value="ECO:0007669"/>
    <property type="project" value="TreeGrafter"/>
</dbReference>
<dbReference type="GO" id="GO:0042780">
    <property type="term" value="P:tRNA 3'-end processing"/>
    <property type="evidence" value="ECO:0007669"/>
    <property type="project" value="TreeGrafter"/>
</dbReference>
<dbReference type="InterPro" id="IPR002885">
    <property type="entry name" value="PPR_rpt"/>
</dbReference>
<dbReference type="AlphaFoldDB" id="A0A653C9X5"/>
<evidence type="ECO:0000313" key="6">
    <source>
        <dbReference type="Proteomes" id="UP000410492"/>
    </source>
</evidence>
<feature type="domain" description="PROP1-like PPR" evidence="4">
    <location>
        <begin position="140"/>
        <end position="297"/>
    </location>
</feature>
<gene>
    <name evidence="5" type="ORF">CALMAC_LOCUS7412</name>
</gene>
<keyword evidence="6" id="KW-1185">Reference proteome</keyword>
<accession>A0A653C9X5</accession>
<name>A0A653C9X5_CALMS</name>
<dbReference type="InterPro" id="IPR033443">
    <property type="entry name" value="PROP1-like_PPR_dom"/>
</dbReference>
<evidence type="ECO:0000313" key="5">
    <source>
        <dbReference type="EMBL" id="VEN44721.1"/>
    </source>
</evidence>
<dbReference type="PANTHER" id="PTHR24014:SF6">
    <property type="entry name" value="PENTATRICOPEPTIDE REPEAT-CONTAINING PROTEIN 1, MITOCHONDRIAL"/>
    <property type="match status" value="1"/>
</dbReference>
<dbReference type="EMBL" id="CAACVG010007297">
    <property type="protein sequence ID" value="VEN44721.1"/>
    <property type="molecule type" value="Genomic_DNA"/>
</dbReference>
<dbReference type="PROSITE" id="PS51375">
    <property type="entry name" value="PPR"/>
    <property type="match status" value="2"/>
</dbReference>
<dbReference type="Gene3D" id="1.25.40.10">
    <property type="entry name" value="Tetratricopeptide repeat domain"/>
    <property type="match status" value="3"/>
</dbReference>
<organism evidence="5 6">
    <name type="scientific">Callosobruchus maculatus</name>
    <name type="common">Southern cowpea weevil</name>
    <name type="synonym">Pulse bruchid</name>
    <dbReference type="NCBI Taxonomy" id="64391"/>
    <lineage>
        <taxon>Eukaryota</taxon>
        <taxon>Metazoa</taxon>
        <taxon>Ecdysozoa</taxon>
        <taxon>Arthropoda</taxon>
        <taxon>Hexapoda</taxon>
        <taxon>Insecta</taxon>
        <taxon>Pterygota</taxon>
        <taxon>Neoptera</taxon>
        <taxon>Endopterygota</taxon>
        <taxon>Coleoptera</taxon>
        <taxon>Polyphaga</taxon>
        <taxon>Cucujiformia</taxon>
        <taxon>Chrysomeloidea</taxon>
        <taxon>Chrysomelidae</taxon>
        <taxon>Bruchinae</taxon>
        <taxon>Bruchini</taxon>
        <taxon>Callosobruchus</taxon>
    </lineage>
</organism>
<evidence type="ECO:0000259" key="4">
    <source>
        <dbReference type="Pfam" id="PF17177"/>
    </source>
</evidence>
<dbReference type="Proteomes" id="UP000410492">
    <property type="component" value="Unassembled WGS sequence"/>
</dbReference>
<evidence type="ECO:0000256" key="2">
    <source>
        <dbReference type="PROSITE-ProRule" id="PRU00708"/>
    </source>
</evidence>
<dbReference type="OrthoDB" id="185373at2759"/>
<dbReference type="Pfam" id="PF17177">
    <property type="entry name" value="PPR_long"/>
    <property type="match status" value="1"/>
</dbReference>
<dbReference type="PANTHER" id="PTHR24014">
    <property type="entry name" value="2-OXOGLUTARATE AND IRON-DEPENDENT OXYGENASE DOMAIN-CONTAINING PROTEIN 2"/>
    <property type="match status" value="1"/>
</dbReference>
<feature type="region of interest" description="Disordered" evidence="3">
    <location>
        <begin position="652"/>
        <end position="671"/>
    </location>
</feature>
<dbReference type="FunFam" id="1.25.40.10:FF:001555">
    <property type="entry name" value="GD13877"/>
    <property type="match status" value="1"/>
</dbReference>
<evidence type="ECO:0000256" key="3">
    <source>
        <dbReference type="SAM" id="MobiDB-lite"/>
    </source>
</evidence>
<reference evidence="5 6" key="1">
    <citation type="submission" date="2019-01" db="EMBL/GenBank/DDBJ databases">
        <authorList>
            <person name="Sayadi A."/>
        </authorList>
    </citation>
    <scope>NUCLEOTIDE SEQUENCE [LARGE SCALE GENOMIC DNA]</scope>
</reference>
<dbReference type="Pfam" id="PF13812">
    <property type="entry name" value="PPR_3"/>
    <property type="match status" value="1"/>
</dbReference>
<protein>
    <recommendedName>
        <fullName evidence="4">PROP1-like PPR domain-containing protein</fullName>
    </recommendedName>
</protein>
<proteinExistence type="predicted"/>
<dbReference type="GO" id="GO:0005759">
    <property type="term" value="C:mitochondrial matrix"/>
    <property type="evidence" value="ECO:0007669"/>
    <property type="project" value="TreeGrafter"/>
</dbReference>
<dbReference type="NCBIfam" id="TIGR00756">
    <property type="entry name" value="PPR"/>
    <property type="match status" value="2"/>
</dbReference>
<feature type="repeat" description="PPR" evidence="2">
    <location>
        <begin position="210"/>
        <end position="244"/>
    </location>
</feature>
<dbReference type="InterPro" id="IPR011990">
    <property type="entry name" value="TPR-like_helical_dom_sf"/>
</dbReference>
<evidence type="ECO:0000256" key="1">
    <source>
        <dbReference type="ARBA" id="ARBA00022737"/>
    </source>
</evidence>
<feature type="repeat" description="PPR" evidence="2">
    <location>
        <begin position="136"/>
        <end position="170"/>
    </location>
</feature>